<protein>
    <recommendedName>
        <fullName evidence="3">Secreted protein</fullName>
    </recommendedName>
</protein>
<name>A0ABU0V0J1_ACIBI</name>
<dbReference type="Proteomes" id="UP001233360">
    <property type="component" value="Unassembled WGS sequence"/>
</dbReference>
<proteinExistence type="predicted"/>
<evidence type="ECO:0000313" key="2">
    <source>
        <dbReference type="Proteomes" id="UP001233360"/>
    </source>
</evidence>
<evidence type="ECO:0008006" key="3">
    <source>
        <dbReference type="Google" id="ProtNLM"/>
    </source>
</evidence>
<comment type="caution">
    <text evidence="1">The sequence shown here is derived from an EMBL/GenBank/DDBJ whole genome shotgun (WGS) entry which is preliminary data.</text>
</comment>
<organism evidence="1 2">
    <name type="scientific">Acinetobacter baylyi</name>
    <dbReference type="NCBI Taxonomy" id="202950"/>
    <lineage>
        <taxon>Bacteria</taxon>
        <taxon>Pseudomonadati</taxon>
        <taxon>Pseudomonadota</taxon>
        <taxon>Gammaproteobacteria</taxon>
        <taxon>Moraxellales</taxon>
        <taxon>Moraxellaceae</taxon>
        <taxon>Acinetobacter</taxon>
    </lineage>
</organism>
<sequence>MKIYQPILGIGLLIHTCGLANCELESQYNFERICLSGGHSYTSCKCIYKRLEHIYSPQLLMRLKYLSLQHPELPKDFVSVMFSTIQWCDENEVE</sequence>
<reference evidence="1 2" key="1">
    <citation type="submission" date="2023-07" db="EMBL/GenBank/DDBJ databases">
        <title>Functional and genomic diversity of the sorghum phyllosphere microbiome.</title>
        <authorList>
            <person name="Shade A."/>
        </authorList>
    </citation>
    <scope>NUCLEOTIDE SEQUENCE [LARGE SCALE GENOMIC DNA]</scope>
    <source>
        <strain evidence="1 2">SORGH_AS_0887</strain>
    </source>
</reference>
<evidence type="ECO:0000313" key="1">
    <source>
        <dbReference type="EMBL" id="MDQ1210314.1"/>
    </source>
</evidence>
<gene>
    <name evidence="1" type="ORF">QE380_003237</name>
</gene>
<accession>A0ABU0V0J1</accession>
<keyword evidence="2" id="KW-1185">Reference proteome</keyword>
<dbReference type="EMBL" id="JAUTBK010000002">
    <property type="protein sequence ID" value="MDQ1210314.1"/>
    <property type="molecule type" value="Genomic_DNA"/>
</dbReference>